<dbReference type="Gene3D" id="2.130.10.10">
    <property type="entry name" value="YVTN repeat-like/Quinoprotein amine dehydrogenase"/>
    <property type="match status" value="1"/>
</dbReference>
<proteinExistence type="predicted"/>
<dbReference type="SUPFAM" id="SSF46626">
    <property type="entry name" value="Cytochrome c"/>
    <property type="match status" value="2"/>
</dbReference>
<dbReference type="InterPro" id="IPR009056">
    <property type="entry name" value="Cyt_c-like_dom"/>
</dbReference>
<dbReference type="STRING" id="530564.Psta_0767"/>
<dbReference type="AlphaFoldDB" id="D2R674"/>
<dbReference type="InterPro" id="IPR051395">
    <property type="entry name" value="Cytochrome_c_Peroxidase/MauG"/>
</dbReference>
<feature type="signal peptide" evidence="8">
    <location>
        <begin position="1"/>
        <end position="24"/>
    </location>
</feature>
<dbReference type="GO" id="GO:0004130">
    <property type="term" value="F:cytochrome-c peroxidase activity"/>
    <property type="evidence" value="ECO:0007669"/>
    <property type="project" value="TreeGrafter"/>
</dbReference>
<dbReference type="PANTHER" id="PTHR30600">
    <property type="entry name" value="CYTOCHROME C PEROXIDASE-RELATED"/>
    <property type="match status" value="1"/>
</dbReference>
<name>D2R674_PIRSD</name>
<dbReference type="eggNOG" id="COG3391">
    <property type="taxonomic scope" value="Bacteria"/>
</dbReference>
<dbReference type="Proteomes" id="UP000001887">
    <property type="component" value="Chromosome"/>
</dbReference>
<dbReference type="InterPro" id="IPR015943">
    <property type="entry name" value="WD40/YVTN_repeat-like_dom_sf"/>
</dbReference>
<accession>D2R674</accession>
<keyword evidence="2 7" id="KW-0349">Heme</keyword>
<evidence type="ECO:0000256" key="4">
    <source>
        <dbReference type="ARBA" id="ARBA00022729"/>
    </source>
</evidence>
<dbReference type="eggNOG" id="COG1858">
    <property type="taxonomic scope" value="Bacteria"/>
</dbReference>
<feature type="chain" id="PRO_5003035502" description="Cytochrome c domain-containing protein" evidence="8">
    <location>
        <begin position="25"/>
        <end position="601"/>
    </location>
</feature>
<evidence type="ECO:0000256" key="5">
    <source>
        <dbReference type="ARBA" id="ARBA00023002"/>
    </source>
</evidence>
<evidence type="ECO:0000256" key="2">
    <source>
        <dbReference type="ARBA" id="ARBA00022617"/>
    </source>
</evidence>
<dbReference type="InterPro" id="IPR004852">
    <property type="entry name" value="Di-haem_cyt_c_peroxidsae"/>
</dbReference>
<keyword evidence="6 7" id="KW-0408">Iron</keyword>
<evidence type="ECO:0000256" key="8">
    <source>
        <dbReference type="SAM" id="SignalP"/>
    </source>
</evidence>
<keyword evidence="11" id="KW-1185">Reference proteome</keyword>
<dbReference type="GO" id="GO:0009055">
    <property type="term" value="F:electron transfer activity"/>
    <property type="evidence" value="ECO:0007669"/>
    <property type="project" value="InterPro"/>
</dbReference>
<dbReference type="Pfam" id="PF03150">
    <property type="entry name" value="CCP_MauG"/>
    <property type="match status" value="1"/>
</dbReference>
<evidence type="ECO:0000313" key="11">
    <source>
        <dbReference type="Proteomes" id="UP000001887"/>
    </source>
</evidence>
<keyword evidence="3 7" id="KW-0479">Metal-binding</keyword>
<dbReference type="InterPro" id="IPR011045">
    <property type="entry name" value="N2O_reductase_N"/>
</dbReference>
<evidence type="ECO:0000256" key="7">
    <source>
        <dbReference type="PROSITE-ProRule" id="PRU00433"/>
    </source>
</evidence>
<comment type="subcellular location">
    <subcellularLocation>
        <location evidence="1">Cell envelope</location>
    </subcellularLocation>
</comment>
<evidence type="ECO:0000259" key="9">
    <source>
        <dbReference type="PROSITE" id="PS51007"/>
    </source>
</evidence>
<dbReference type="KEGG" id="psl:Psta_0767"/>
<dbReference type="Gene3D" id="1.10.760.10">
    <property type="entry name" value="Cytochrome c-like domain"/>
    <property type="match status" value="2"/>
</dbReference>
<dbReference type="PANTHER" id="PTHR30600:SF10">
    <property type="entry name" value="BLL6722 PROTEIN"/>
    <property type="match status" value="1"/>
</dbReference>
<dbReference type="PROSITE" id="PS51007">
    <property type="entry name" value="CYTC"/>
    <property type="match status" value="1"/>
</dbReference>
<evidence type="ECO:0000256" key="3">
    <source>
        <dbReference type="ARBA" id="ARBA00022723"/>
    </source>
</evidence>
<dbReference type="HOGENOM" id="CLU_019300_0_0_0"/>
<dbReference type="SUPFAM" id="SSF50974">
    <property type="entry name" value="Nitrous oxide reductase, N-terminal domain"/>
    <property type="match status" value="1"/>
</dbReference>
<protein>
    <recommendedName>
        <fullName evidence="9">Cytochrome c domain-containing protein</fullName>
    </recommendedName>
</protein>
<keyword evidence="5" id="KW-0560">Oxidoreductase</keyword>
<sequence length="601" mass="64898" precursor="true">MLPPLRFRTYAALLLLVATRAALAADAGLLSAVVDRSPVDVLLTADEKFLVTLNQTSSTATLLAWPSGTRLDEVAVGKHPVAIAQIPGTSELLVSGHHDGSLTQLRIEAGKLALVRTLDLGMQPHGIAITADGGLAYVAQTAAAKIAIVDLAAGKIVGQIESGRWPRAVALSSDGARLAVASSGDRGMSIIDPVSKTLLQKTSFFGLNIGHLQIDKQNEYVYFPWMIYRNNPISVNNIKLGWILASRIGRIKIDGASARETFSLDPPGLAIADVHGLALTPDEKHLVVSASGTHELLIYKNEGLPFKEHGGTDHVDPELAKDRSRFVRIELGGRPMGLRITADGKGAIVANYFKNSLQIVDLENRELAREIDLGPAPEPSLERRGEAIFYDARRSLDQWYSCHTCHYEGGINSVTMDTLNDGSGGTYKTVLSLEHLHETGPWTWHGWQTDLRSAMQKSLTETMQGSSGSAADVDAMLAFFKQLKLPPNPFREKDGTLSAAAQRGEQVFHSRAAACATCHSGPAFTDGKTHDVGLGSNKDRYSEFNTPTLRGVYQRVKLLHTGKASTLEEVLTGAHAPSQVAGERDLTQQELADIVEYLKSL</sequence>
<dbReference type="GO" id="GO:0046872">
    <property type="term" value="F:metal ion binding"/>
    <property type="evidence" value="ECO:0007669"/>
    <property type="project" value="UniProtKB-KW"/>
</dbReference>
<keyword evidence="4 8" id="KW-0732">Signal</keyword>
<dbReference type="GO" id="GO:0030313">
    <property type="term" value="C:cell envelope"/>
    <property type="evidence" value="ECO:0007669"/>
    <property type="project" value="UniProtKB-SubCell"/>
</dbReference>
<evidence type="ECO:0000313" key="10">
    <source>
        <dbReference type="EMBL" id="ADB15452.1"/>
    </source>
</evidence>
<evidence type="ECO:0000256" key="6">
    <source>
        <dbReference type="ARBA" id="ARBA00023004"/>
    </source>
</evidence>
<dbReference type="GO" id="GO:0020037">
    <property type="term" value="F:heme binding"/>
    <property type="evidence" value="ECO:0007669"/>
    <property type="project" value="InterPro"/>
</dbReference>
<gene>
    <name evidence="10" type="ordered locus">Psta_0767</name>
</gene>
<feature type="domain" description="Cytochrome c" evidence="9">
    <location>
        <begin position="499"/>
        <end position="601"/>
    </location>
</feature>
<dbReference type="EMBL" id="CP001848">
    <property type="protein sequence ID" value="ADB15452.1"/>
    <property type="molecule type" value="Genomic_DNA"/>
</dbReference>
<dbReference type="OrthoDB" id="9772811at2"/>
<reference evidence="10 11" key="1">
    <citation type="journal article" date="2009" name="Stand. Genomic Sci.">
        <title>Complete genome sequence of Pirellula staleyi type strain (ATCC 27377).</title>
        <authorList>
            <person name="Clum A."/>
            <person name="Tindall B.J."/>
            <person name="Sikorski J."/>
            <person name="Ivanova N."/>
            <person name="Mavrommatis K."/>
            <person name="Lucas S."/>
            <person name="Glavina del Rio T."/>
            <person name="Nolan M."/>
            <person name="Chen F."/>
            <person name="Tice H."/>
            <person name="Pitluck S."/>
            <person name="Cheng J.F."/>
            <person name="Chertkov O."/>
            <person name="Brettin T."/>
            <person name="Han C."/>
            <person name="Detter J.C."/>
            <person name="Kuske C."/>
            <person name="Bruce D."/>
            <person name="Goodwin L."/>
            <person name="Ovchinikova G."/>
            <person name="Pati A."/>
            <person name="Mikhailova N."/>
            <person name="Chen A."/>
            <person name="Palaniappan K."/>
            <person name="Land M."/>
            <person name="Hauser L."/>
            <person name="Chang Y.J."/>
            <person name="Jeffries C.D."/>
            <person name="Chain P."/>
            <person name="Rohde M."/>
            <person name="Goker M."/>
            <person name="Bristow J."/>
            <person name="Eisen J.A."/>
            <person name="Markowitz V."/>
            <person name="Hugenholtz P."/>
            <person name="Kyrpides N.C."/>
            <person name="Klenk H.P."/>
            <person name="Lapidus A."/>
        </authorList>
    </citation>
    <scope>NUCLEOTIDE SEQUENCE [LARGE SCALE GENOMIC DNA]</scope>
    <source>
        <strain evidence="11">ATCC 27377 / DSM 6068 / ICPB 4128</strain>
    </source>
</reference>
<evidence type="ECO:0000256" key="1">
    <source>
        <dbReference type="ARBA" id="ARBA00004196"/>
    </source>
</evidence>
<dbReference type="InterPro" id="IPR036909">
    <property type="entry name" value="Cyt_c-like_dom_sf"/>
</dbReference>
<organism evidence="10 11">
    <name type="scientific">Pirellula staleyi (strain ATCC 27377 / DSM 6068 / ICPB 4128)</name>
    <name type="common">Pirella staleyi</name>
    <dbReference type="NCBI Taxonomy" id="530564"/>
    <lineage>
        <taxon>Bacteria</taxon>
        <taxon>Pseudomonadati</taxon>
        <taxon>Planctomycetota</taxon>
        <taxon>Planctomycetia</taxon>
        <taxon>Pirellulales</taxon>
        <taxon>Pirellulaceae</taxon>
        <taxon>Pirellula</taxon>
    </lineage>
</organism>